<feature type="transmembrane region" description="Helical" evidence="7">
    <location>
        <begin position="106"/>
        <end position="129"/>
    </location>
</feature>
<feature type="transmembrane region" description="Helical" evidence="7">
    <location>
        <begin position="319"/>
        <end position="341"/>
    </location>
</feature>
<evidence type="ECO:0000256" key="1">
    <source>
        <dbReference type="ARBA" id="ARBA00004651"/>
    </source>
</evidence>
<evidence type="ECO:0000256" key="3">
    <source>
        <dbReference type="ARBA" id="ARBA00022692"/>
    </source>
</evidence>
<dbReference type="OrthoDB" id="19148at2157"/>
<evidence type="ECO:0000256" key="2">
    <source>
        <dbReference type="ARBA" id="ARBA00022475"/>
    </source>
</evidence>
<reference evidence="8 9" key="1">
    <citation type="submission" date="2019-12" db="EMBL/GenBank/DDBJ databases">
        <title>Halocatena pleomorpha gen. nov. sp. nov., an extremely halophilic archaeon of family Halobacteriaceae isolated from saltpan soil.</title>
        <authorList>
            <person name="Pal Y."/>
            <person name="Verma A."/>
            <person name="Krishnamurthi S."/>
            <person name="Kumar P."/>
        </authorList>
    </citation>
    <scope>NUCLEOTIDE SEQUENCE [LARGE SCALE GENOMIC DNA]</scope>
    <source>
        <strain evidence="8 9">JCM 16495</strain>
    </source>
</reference>
<feature type="compositionally biased region" description="Low complexity" evidence="6">
    <location>
        <begin position="485"/>
        <end position="505"/>
    </location>
</feature>
<protein>
    <submittedName>
        <fullName evidence="8">Oligosaccharide flippase family protein</fullName>
    </submittedName>
</protein>
<dbReference type="InterPro" id="IPR050833">
    <property type="entry name" value="Poly_Biosynth_Transport"/>
</dbReference>
<evidence type="ECO:0000256" key="4">
    <source>
        <dbReference type="ARBA" id="ARBA00022989"/>
    </source>
</evidence>
<gene>
    <name evidence="8" type="ORF">GQS65_11000</name>
</gene>
<feature type="transmembrane region" description="Helical" evidence="7">
    <location>
        <begin position="171"/>
        <end position="195"/>
    </location>
</feature>
<feature type="transmembrane region" description="Helical" evidence="7">
    <location>
        <begin position="388"/>
        <end position="409"/>
    </location>
</feature>
<dbReference type="AlphaFoldDB" id="A0A6B0GTF8"/>
<name>A0A6B0GTF8_9EURY</name>
<sequence length="530" mass="55596">MSADSTNDSAGHPSDDTAESDLLLGALRSVAHGAVVAIVGIGLQKLLLFATTLLLTNGLGVGVYGVYAFANRLVTSLGSFALLGAEVALLRYIPEADGDPARRDRVFGLAVGTVVLAGLGVAVVLYVLAPWLGRRTIDHPLFVPVFRTLVLALPLLGLVRLTGDLLRSLELIVDQTVVVRVALPGLQLCAVALALVVGFDVVGLAGALVGAAALTLVVAVALAARHTTVRPAGGQSVDEVARFANYAGPVTLGKVGGILRNRVDVLLVGALLSATAAGIYNVALFLTGFVSLSLLAFNQLFPPVAAKLYATDRREELDALYSVATRWIFTGGVAVAVVEFVFRSELLALFGTAYTDGRVVLSVFVVGQVVNCSVGSAGWLLQMTDHQYLNAANNWLLAVLNVGVSYLLVLEVGLVGAAVGTAGSLALVNLLRVAELWYLEGLQPYTRRFVFPLAAGGGYGRRDGGAEVGGCRTPASRRGGPGRPPYVRGRAVGARYRGPRPAAVRGTRHTVPTGRDRRRVTARRRGRCRP</sequence>
<keyword evidence="3 7" id="KW-0812">Transmembrane</keyword>
<proteinExistence type="predicted"/>
<dbReference type="EMBL" id="WSZK01000016">
    <property type="protein sequence ID" value="MWG35008.1"/>
    <property type="molecule type" value="Genomic_DNA"/>
</dbReference>
<dbReference type="InterPro" id="IPR002797">
    <property type="entry name" value="Polysacc_synth"/>
</dbReference>
<feature type="transmembrane region" description="Helical" evidence="7">
    <location>
        <begin position="361"/>
        <end position="381"/>
    </location>
</feature>
<feature type="transmembrane region" description="Helical" evidence="7">
    <location>
        <begin position="46"/>
        <end position="67"/>
    </location>
</feature>
<evidence type="ECO:0000256" key="5">
    <source>
        <dbReference type="ARBA" id="ARBA00023136"/>
    </source>
</evidence>
<dbReference type="Pfam" id="PF01943">
    <property type="entry name" value="Polysacc_synt"/>
    <property type="match status" value="1"/>
</dbReference>
<evidence type="ECO:0000256" key="6">
    <source>
        <dbReference type="SAM" id="MobiDB-lite"/>
    </source>
</evidence>
<evidence type="ECO:0000313" key="9">
    <source>
        <dbReference type="Proteomes" id="UP000451471"/>
    </source>
</evidence>
<keyword evidence="2" id="KW-1003">Cell membrane</keyword>
<dbReference type="PANTHER" id="PTHR30250:SF27">
    <property type="entry name" value="POLYSACCHARIDE BIOSYNTHESIS PROTEIN"/>
    <property type="match status" value="1"/>
</dbReference>
<accession>A0A6B0GTF8</accession>
<feature type="compositionally biased region" description="Basic residues" evidence="6">
    <location>
        <begin position="516"/>
        <end position="530"/>
    </location>
</feature>
<feature type="transmembrane region" description="Helical" evidence="7">
    <location>
        <begin position="201"/>
        <end position="224"/>
    </location>
</feature>
<organism evidence="8 9">
    <name type="scientific">Halomarina oriensis</name>
    <dbReference type="NCBI Taxonomy" id="671145"/>
    <lineage>
        <taxon>Archaea</taxon>
        <taxon>Methanobacteriati</taxon>
        <taxon>Methanobacteriota</taxon>
        <taxon>Stenosarchaea group</taxon>
        <taxon>Halobacteria</taxon>
        <taxon>Halobacteriales</taxon>
        <taxon>Natronomonadaceae</taxon>
        <taxon>Halomarina</taxon>
    </lineage>
</organism>
<dbReference type="GO" id="GO:0005886">
    <property type="term" value="C:plasma membrane"/>
    <property type="evidence" value="ECO:0007669"/>
    <property type="project" value="UniProtKB-SubCell"/>
</dbReference>
<feature type="transmembrane region" description="Helical" evidence="7">
    <location>
        <begin position="73"/>
        <end position="94"/>
    </location>
</feature>
<keyword evidence="9" id="KW-1185">Reference proteome</keyword>
<feature type="transmembrane region" description="Helical" evidence="7">
    <location>
        <begin position="22"/>
        <end position="39"/>
    </location>
</feature>
<feature type="transmembrane region" description="Helical" evidence="7">
    <location>
        <begin position="263"/>
        <end position="283"/>
    </location>
</feature>
<dbReference type="RefSeq" id="WP_158204703.1">
    <property type="nucleotide sequence ID" value="NZ_WSZK01000016.1"/>
</dbReference>
<keyword evidence="4 7" id="KW-1133">Transmembrane helix</keyword>
<evidence type="ECO:0000313" key="8">
    <source>
        <dbReference type="EMBL" id="MWG35008.1"/>
    </source>
</evidence>
<comment type="caution">
    <text evidence="8">The sequence shown here is derived from an EMBL/GenBank/DDBJ whole genome shotgun (WGS) entry which is preliminary data.</text>
</comment>
<keyword evidence="5 7" id="KW-0472">Membrane</keyword>
<feature type="transmembrane region" description="Helical" evidence="7">
    <location>
        <begin position="141"/>
        <end position="159"/>
    </location>
</feature>
<comment type="subcellular location">
    <subcellularLocation>
        <location evidence="1">Cell membrane</location>
        <topology evidence="1">Multi-pass membrane protein</topology>
    </subcellularLocation>
</comment>
<dbReference type="PANTHER" id="PTHR30250">
    <property type="entry name" value="PST FAMILY PREDICTED COLANIC ACID TRANSPORTER"/>
    <property type="match status" value="1"/>
</dbReference>
<feature type="region of interest" description="Disordered" evidence="6">
    <location>
        <begin position="466"/>
        <end position="530"/>
    </location>
</feature>
<evidence type="ECO:0000256" key="7">
    <source>
        <dbReference type="SAM" id="Phobius"/>
    </source>
</evidence>
<dbReference type="Proteomes" id="UP000451471">
    <property type="component" value="Unassembled WGS sequence"/>
</dbReference>